<dbReference type="PANTHER" id="PTHR38926:SF72">
    <property type="entry name" value="IM:7136021-RELATED"/>
    <property type="match status" value="1"/>
</dbReference>
<protein>
    <submittedName>
        <fullName evidence="1">Uncharacterized protein</fullName>
    </submittedName>
</protein>
<dbReference type="InParanoid" id="A0A067PAS9"/>
<dbReference type="STRING" id="933084.A0A067PAS9"/>
<gene>
    <name evidence="1" type="ORF">JAAARDRAFT_210774</name>
</gene>
<proteinExistence type="predicted"/>
<sequence>MTTRHRGEDSPFPELGRREAAQEAIVHCRQYLLAQAEAQLASIRAERATFSLIYRLPTETLSAIFELADQEDEKNYNDGYASRLFKNNLRKVSRRFRNVAITTPSLWARIIINLGHEHDEPQPTTGLNWVECHLDRSSSHLLDVHFRSSCFCAEDRSDMSTAVRITHALLPHVFRLRRLAIHIDEVEACFPFFNALRPLSAPRLEVLTISGHEENLRTIQRSLDENGFHSIFEAGTPRLCRIALSRLLMVPFANPLPPLHLVTEVRIEGCQMWYWVDDIRQLLTGIPLLASLMLSHVFLRDHGDPEDQWVIPTHSLTSLEISNCQAEWVVKVLDAPSLLSLSISGTGYLYEDIVQHISRTRKFPSLRSLSLNDHYGDCKELSMDGGLFRSTPLLQKLDLRGSHLVQDLLLQSLQGDHDDGSRGAIPWPHLRSLSLSHTTRETLRAFLAFRLATSVPILELAWQLPPQWAHKKCDGASADGAEVLEWFDSLKVSEEDPAPQPNSE</sequence>
<dbReference type="EMBL" id="KL197743">
    <property type="protein sequence ID" value="KDQ52013.1"/>
    <property type="molecule type" value="Genomic_DNA"/>
</dbReference>
<dbReference type="AlphaFoldDB" id="A0A067PAS9"/>
<reference evidence="2" key="1">
    <citation type="journal article" date="2014" name="Proc. Natl. Acad. Sci. U.S.A.">
        <title>Extensive sampling of basidiomycete genomes demonstrates inadequacy of the white-rot/brown-rot paradigm for wood decay fungi.</title>
        <authorList>
            <person name="Riley R."/>
            <person name="Salamov A.A."/>
            <person name="Brown D.W."/>
            <person name="Nagy L.G."/>
            <person name="Floudas D."/>
            <person name="Held B.W."/>
            <person name="Levasseur A."/>
            <person name="Lombard V."/>
            <person name="Morin E."/>
            <person name="Otillar R."/>
            <person name="Lindquist E.A."/>
            <person name="Sun H."/>
            <person name="LaButti K.M."/>
            <person name="Schmutz J."/>
            <person name="Jabbour D."/>
            <person name="Luo H."/>
            <person name="Baker S.E."/>
            <person name="Pisabarro A.G."/>
            <person name="Walton J.D."/>
            <person name="Blanchette R.A."/>
            <person name="Henrissat B."/>
            <person name="Martin F."/>
            <person name="Cullen D."/>
            <person name="Hibbett D.S."/>
            <person name="Grigoriev I.V."/>
        </authorList>
    </citation>
    <scope>NUCLEOTIDE SEQUENCE [LARGE SCALE GENOMIC DNA]</scope>
    <source>
        <strain evidence="2">MUCL 33604</strain>
    </source>
</reference>
<evidence type="ECO:0000313" key="2">
    <source>
        <dbReference type="Proteomes" id="UP000027265"/>
    </source>
</evidence>
<dbReference type="PANTHER" id="PTHR38926">
    <property type="entry name" value="F-BOX DOMAIN CONTAINING PROTEIN, EXPRESSED"/>
    <property type="match status" value="1"/>
</dbReference>
<dbReference type="SUPFAM" id="SSF52047">
    <property type="entry name" value="RNI-like"/>
    <property type="match status" value="1"/>
</dbReference>
<evidence type="ECO:0000313" key="1">
    <source>
        <dbReference type="EMBL" id="KDQ52013.1"/>
    </source>
</evidence>
<accession>A0A067PAS9</accession>
<organism evidence="1 2">
    <name type="scientific">Jaapia argillacea MUCL 33604</name>
    <dbReference type="NCBI Taxonomy" id="933084"/>
    <lineage>
        <taxon>Eukaryota</taxon>
        <taxon>Fungi</taxon>
        <taxon>Dikarya</taxon>
        <taxon>Basidiomycota</taxon>
        <taxon>Agaricomycotina</taxon>
        <taxon>Agaricomycetes</taxon>
        <taxon>Agaricomycetidae</taxon>
        <taxon>Jaapiales</taxon>
        <taxon>Jaapiaceae</taxon>
        <taxon>Jaapia</taxon>
    </lineage>
</organism>
<dbReference type="Proteomes" id="UP000027265">
    <property type="component" value="Unassembled WGS sequence"/>
</dbReference>
<dbReference type="InterPro" id="IPR032675">
    <property type="entry name" value="LRR_dom_sf"/>
</dbReference>
<keyword evidence="2" id="KW-1185">Reference proteome</keyword>
<dbReference type="HOGENOM" id="CLU_020999_3_1_1"/>
<dbReference type="Gene3D" id="3.80.10.10">
    <property type="entry name" value="Ribonuclease Inhibitor"/>
    <property type="match status" value="1"/>
</dbReference>
<dbReference type="OrthoDB" id="3203373at2759"/>
<name>A0A067PAS9_9AGAM</name>